<gene>
    <name evidence="2" type="ORF">PT974_00780</name>
</gene>
<evidence type="ECO:0000313" key="2">
    <source>
        <dbReference type="EMBL" id="KAK5998401.1"/>
    </source>
</evidence>
<evidence type="ECO:0000313" key="3">
    <source>
        <dbReference type="Proteomes" id="UP001338125"/>
    </source>
</evidence>
<dbReference type="InterPro" id="IPR058925">
    <property type="entry name" value="zf-C2H2_AcuF"/>
</dbReference>
<dbReference type="Proteomes" id="UP001338125">
    <property type="component" value="Unassembled WGS sequence"/>
</dbReference>
<dbReference type="PANTHER" id="PTHR35391">
    <property type="entry name" value="C2H2-TYPE DOMAIN-CONTAINING PROTEIN-RELATED"/>
    <property type="match status" value="1"/>
</dbReference>
<dbReference type="EMBL" id="JAVFKD010000001">
    <property type="protein sequence ID" value="KAK5998401.1"/>
    <property type="molecule type" value="Genomic_DNA"/>
</dbReference>
<reference evidence="2 3" key="1">
    <citation type="submission" date="2024-01" db="EMBL/GenBank/DDBJ databases">
        <title>Complete genome of Cladobotryum mycophilum ATHUM6906.</title>
        <authorList>
            <person name="Christinaki A.C."/>
            <person name="Myridakis A.I."/>
            <person name="Kouvelis V.N."/>
        </authorList>
    </citation>
    <scope>NUCLEOTIDE SEQUENCE [LARGE SCALE GENOMIC DNA]</scope>
    <source>
        <strain evidence="2 3">ATHUM6906</strain>
    </source>
</reference>
<proteinExistence type="predicted"/>
<dbReference type="Pfam" id="PF26082">
    <property type="entry name" value="zf-C2H2_AcuF"/>
    <property type="match status" value="1"/>
</dbReference>
<comment type="caution">
    <text evidence="2">The sequence shown here is derived from an EMBL/GenBank/DDBJ whole genome shotgun (WGS) entry which is preliminary data.</text>
</comment>
<protein>
    <recommendedName>
        <fullName evidence="1">Oxidoreductase acuF-like C2H2 type zinc-finger domain-containing protein</fullName>
    </recommendedName>
</protein>
<evidence type="ECO:0000259" key="1">
    <source>
        <dbReference type="Pfam" id="PF26082"/>
    </source>
</evidence>
<name>A0ABR0T385_9HYPO</name>
<feature type="domain" description="Oxidoreductase acuF-like C2H2 type zinc-finger" evidence="1">
    <location>
        <begin position="326"/>
        <end position="356"/>
    </location>
</feature>
<sequence>MDRSLANAGFAALDLFKAISIINGICVDDKHTQRHRLWQLGVYFVSQRGRFQMWAACTRLFVIGHGSLDYETRDAENSRSEFQRNLLYLNQLLDEIHMACKGDPNFLKPSYVLVDEELDGYFERHSRFTEEGKLDPVWCLYRMEFIINELFILTNFIDLPSYQIESAAADLFLWTHNADPDDVRKVESLFIQERSRLNPTSERGRLHRLGNGGLFLVRRLAKANALRRNPTSESGQIHGLDNGGSFLVQRLAKANALRRKRFVHWRTQRQQLQGEDLETHTSESCPRGIHPHFTSLGSYRFISSPGRALVAVKFPSPPKVEQQQRKHFECPYCFTLCSCNVFEREDTWKSHIVRDIRPYVCVHENCPTPWQLYDDIDRWSQHLAACHGDETLGLPECPVCCHAVSGPKEMGDHLSKHLEQVALLSLPSLAGSDGESNEADK</sequence>
<accession>A0ABR0T385</accession>
<organism evidence="2 3">
    <name type="scientific">Cladobotryum mycophilum</name>
    <dbReference type="NCBI Taxonomy" id="491253"/>
    <lineage>
        <taxon>Eukaryota</taxon>
        <taxon>Fungi</taxon>
        <taxon>Dikarya</taxon>
        <taxon>Ascomycota</taxon>
        <taxon>Pezizomycotina</taxon>
        <taxon>Sordariomycetes</taxon>
        <taxon>Hypocreomycetidae</taxon>
        <taxon>Hypocreales</taxon>
        <taxon>Hypocreaceae</taxon>
        <taxon>Cladobotryum</taxon>
    </lineage>
</organism>
<keyword evidence="3" id="KW-1185">Reference proteome</keyword>
<dbReference type="PANTHER" id="PTHR35391:SF7">
    <property type="entry name" value="C2H2-TYPE DOMAIN-CONTAINING PROTEIN"/>
    <property type="match status" value="1"/>
</dbReference>